<evidence type="ECO:0000313" key="2">
    <source>
        <dbReference type="EMBL" id="KAF2098015.1"/>
    </source>
</evidence>
<feature type="compositionally biased region" description="Basic and acidic residues" evidence="1">
    <location>
        <begin position="38"/>
        <end position="47"/>
    </location>
</feature>
<dbReference type="EMBL" id="ML978127">
    <property type="protein sequence ID" value="KAF2098015.1"/>
    <property type="molecule type" value="Genomic_DNA"/>
</dbReference>
<comment type="caution">
    <text evidence="2">The sequence shown here is derived from an EMBL/GenBank/DDBJ whole genome shotgun (WGS) entry which is preliminary data.</text>
</comment>
<feature type="region of interest" description="Disordered" evidence="1">
    <location>
        <begin position="1"/>
        <end position="120"/>
    </location>
</feature>
<dbReference type="InterPro" id="IPR012471">
    <property type="entry name" value="DUF1690"/>
</dbReference>
<dbReference type="OrthoDB" id="5544375at2759"/>
<evidence type="ECO:0000256" key="1">
    <source>
        <dbReference type="SAM" id="MobiDB-lite"/>
    </source>
</evidence>
<dbReference type="AlphaFoldDB" id="A0A9P4IAI7"/>
<protein>
    <submittedName>
        <fullName evidence="2">DUF1690-domain-containing protein</fullName>
    </submittedName>
</protein>
<reference evidence="2" key="1">
    <citation type="journal article" date="2020" name="Stud. Mycol.">
        <title>101 Dothideomycetes genomes: a test case for predicting lifestyles and emergence of pathogens.</title>
        <authorList>
            <person name="Haridas S."/>
            <person name="Albert R."/>
            <person name="Binder M."/>
            <person name="Bloem J."/>
            <person name="Labutti K."/>
            <person name="Salamov A."/>
            <person name="Andreopoulos B."/>
            <person name="Baker S."/>
            <person name="Barry K."/>
            <person name="Bills G."/>
            <person name="Bluhm B."/>
            <person name="Cannon C."/>
            <person name="Castanera R."/>
            <person name="Culley D."/>
            <person name="Daum C."/>
            <person name="Ezra D."/>
            <person name="Gonzalez J."/>
            <person name="Henrissat B."/>
            <person name="Kuo A."/>
            <person name="Liang C."/>
            <person name="Lipzen A."/>
            <person name="Lutzoni F."/>
            <person name="Magnuson J."/>
            <person name="Mondo S."/>
            <person name="Nolan M."/>
            <person name="Ohm R."/>
            <person name="Pangilinan J."/>
            <person name="Park H.-J."/>
            <person name="Ramirez L."/>
            <person name="Alfaro M."/>
            <person name="Sun H."/>
            <person name="Tritt A."/>
            <person name="Yoshinaga Y."/>
            <person name="Zwiers L.-H."/>
            <person name="Turgeon B."/>
            <person name="Goodwin S."/>
            <person name="Spatafora J."/>
            <person name="Crous P."/>
            <person name="Grigoriev I."/>
        </authorList>
    </citation>
    <scope>NUCLEOTIDE SEQUENCE</scope>
    <source>
        <strain evidence="2">CBS 133067</strain>
    </source>
</reference>
<gene>
    <name evidence="2" type="ORF">NA57DRAFT_57185</name>
</gene>
<keyword evidence="3" id="KW-1185">Reference proteome</keyword>
<evidence type="ECO:0000313" key="3">
    <source>
        <dbReference type="Proteomes" id="UP000799772"/>
    </source>
</evidence>
<sequence>MGAGESKPEIPGKQHVFQSPNAPVRFSGELVDSLQRSSESDTTRLKNLEYQIQSRVKSELERLQAAESSRLAEISKRLSDEPSAPTEPAPSPDAEPRMRSPLLNPPEEKPQKPEQTHDTVQAEIAALRKKLEGRRKLEQADEGVEQARSAVVQCLRTNDRKPLDCWQEVESFRKEVGRLEKDFVERTVR</sequence>
<dbReference type="Pfam" id="PF07956">
    <property type="entry name" value="DUF1690"/>
    <property type="match status" value="1"/>
</dbReference>
<proteinExistence type="predicted"/>
<accession>A0A9P4IAI7</accession>
<feature type="compositionally biased region" description="Basic and acidic residues" evidence="1">
    <location>
        <begin position="1"/>
        <end position="12"/>
    </location>
</feature>
<dbReference type="Proteomes" id="UP000799772">
    <property type="component" value="Unassembled WGS sequence"/>
</dbReference>
<name>A0A9P4IAI7_9PEZI</name>
<feature type="compositionally biased region" description="Basic and acidic residues" evidence="1">
    <location>
        <begin position="106"/>
        <end position="117"/>
    </location>
</feature>
<organism evidence="2 3">
    <name type="scientific">Rhizodiscina lignyota</name>
    <dbReference type="NCBI Taxonomy" id="1504668"/>
    <lineage>
        <taxon>Eukaryota</taxon>
        <taxon>Fungi</taxon>
        <taxon>Dikarya</taxon>
        <taxon>Ascomycota</taxon>
        <taxon>Pezizomycotina</taxon>
        <taxon>Dothideomycetes</taxon>
        <taxon>Pleosporomycetidae</taxon>
        <taxon>Aulographales</taxon>
        <taxon>Rhizodiscinaceae</taxon>
        <taxon>Rhizodiscina</taxon>
    </lineage>
</organism>